<dbReference type="RefSeq" id="WP_140001546.1">
    <property type="nucleotide sequence ID" value="NZ_VFJE01000056.1"/>
</dbReference>
<keyword evidence="1" id="KW-0597">Phosphoprotein</keyword>
<dbReference type="Proteomes" id="UP000319175">
    <property type="component" value="Unassembled WGS sequence"/>
</dbReference>
<evidence type="ECO:0000256" key="1">
    <source>
        <dbReference type="PROSITE-ProRule" id="PRU00169"/>
    </source>
</evidence>
<sequence>MKQLVLIVDDHPAMIEGYKSILSFNTHGYELEFKSAYTSEEAYGLIHGNDQFDMIFLDLSLPGYSEKEIHSGEDLIPYIRKYQQQSKVIVITSHAEQFLLYQIYKKTNPDGIFIKSDFSSKEFLVAFDAVVQGEKYYTQTMKETLKKINNSNFYLDSIDMQLISLLAQGMKSKGLMEHLPLSLSAIDKRKQRIREFFGIEKGNDEDIVREAKKQKFV</sequence>
<dbReference type="InterPro" id="IPR001789">
    <property type="entry name" value="Sig_transdc_resp-reg_receiver"/>
</dbReference>
<dbReference type="EMBL" id="VFJE01000056">
    <property type="protein sequence ID" value="TPD65302.1"/>
    <property type="molecule type" value="Genomic_DNA"/>
</dbReference>
<evidence type="ECO:0000313" key="3">
    <source>
        <dbReference type="EMBL" id="TPD65302.1"/>
    </source>
</evidence>
<reference evidence="3 4" key="1">
    <citation type="submission" date="2019-06" db="EMBL/GenBank/DDBJ databases">
        <title>Flavobacterium sp. MaA-Y11 from geoumgang.</title>
        <authorList>
            <person name="Jeong S."/>
        </authorList>
    </citation>
    <scope>NUCLEOTIDE SEQUENCE [LARGE SCALE GENOMIC DNA]</scope>
    <source>
        <strain evidence="3 4">MaA-Y11</strain>
    </source>
</reference>
<dbReference type="SMART" id="SM00448">
    <property type="entry name" value="REC"/>
    <property type="match status" value="1"/>
</dbReference>
<evidence type="ECO:0000259" key="2">
    <source>
        <dbReference type="PROSITE" id="PS50110"/>
    </source>
</evidence>
<dbReference type="Gene3D" id="3.40.50.2300">
    <property type="match status" value="1"/>
</dbReference>
<dbReference type="SUPFAM" id="SSF52172">
    <property type="entry name" value="CheY-like"/>
    <property type="match status" value="1"/>
</dbReference>
<evidence type="ECO:0000313" key="4">
    <source>
        <dbReference type="Proteomes" id="UP000319175"/>
    </source>
</evidence>
<dbReference type="Pfam" id="PF00072">
    <property type="entry name" value="Response_reg"/>
    <property type="match status" value="1"/>
</dbReference>
<feature type="modified residue" description="4-aspartylphosphate" evidence="1">
    <location>
        <position position="58"/>
    </location>
</feature>
<dbReference type="InterPro" id="IPR051015">
    <property type="entry name" value="EvgA-like"/>
</dbReference>
<dbReference type="PANTHER" id="PTHR45566">
    <property type="entry name" value="HTH-TYPE TRANSCRIPTIONAL REGULATOR YHJB-RELATED"/>
    <property type="match status" value="1"/>
</dbReference>
<dbReference type="PANTHER" id="PTHR45566:SF1">
    <property type="entry name" value="HTH-TYPE TRANSCRIPTIONAL REGULATOR YHJB-RELATED"/>
    <property type="match status" value="1"/>
</dbReference>
<gene>
    <name evidence="3" type="ORF">FJA49_13950</name>
</gene>
<dbReference type="OrthoDB" id="651456at2"/>
<dbReference type="AlphaFoldDB" id="A0A501PYY4"/>
<protein>
    <submittedName>
        <fullName evidence="3">Response regulator transcription factor</fullName>
    </submittedName>
</protein>
<organism evidence="3 4">
    <name type="scientific">Flavobacterium microcysteis</name>
    <dbReference type="NCBI Taxonomy" id="2596891"/>
    <lineage>
        <taxon>Bacteria</taxon>
        <taxon>Pseudomonadati</taxon>
        <taxon>Bacteroidota</taxon>
        <taxon>Flavobacteriia</taxon>
        <taxon>Flavobacteriales</taxon>
        <taxon>Flavobacteriaceae</taxon>
        <taxon>Flavobacterium</taxon>
    </lineage>
</organism>
<keyword evidence="4" id="KW-1185">Reference proteome</keyword>
<dbReference type="InterPro" id="IPR011006">
    <property type="entry name" value="CheY-like_superfamily"/>
</dbReference>
<comment type="caution">
    <text evidence="3">The sequence shown here is derived from an EMBL/GenBank/DDBJ whole genome shotgun (WGS) entry which is preliminary data.</text>
</comment>
<name>A0A501PYY4_9FLAO</name>
<proteinExistence type="predicted"/>
<feature type="domain" description="Response regulatory" evidence="2">
    <location>
        <begin position="4"/>
        <end position="130"/>
    </location>
</feature>
<dbReference type="CDD" id="cd00156">
    <property type="entry name" value="REC"/>
    <property type="match status" value="1"/>
</dbReference>
<accession>A0A501PYY4</accession>
<reference evidence="3 4" key="2">
    <citation type="submission" date="2019-06" db="EMBL/GenBank/DDBJ databases">
        <authorList>
            <person name="Seo Y."/>
        </authorList>
    </citation>
    <scope>NUCLEOTIDE SEQUENCE [LARGE SCALE GENOMIC DNA]</scope>
    <source>
        <strain evidence="3 4">MaA-Y11</strain>
    </source>
</reference>
<dbReference type="PROSITE" id="PS50110">
    <property type="entry name" value="RESPONSE_REGULATORY"/>
    <property type="match status" value="1"/>
</dbReference>
<dbReference type="GO" id="GO:0000160">
    <property type="term" value="P:phosphorelay signal transduction system"/>
    <property type="evidence" value="ECO:0007669"/>
    <property type="project" value="InterPro"/>
</dbReference>